<dbReference type="PANTHER" id="PTHR43800:SF1">
    <property type="entry name" value="PEPTIDYL-LYSINE N-ACETYLTRANSFERASE YJAB"/>
    <property type="match status" value="1"/>
</dbReference>
<keyword evidence="2 4" id="KW-0012">Acyltransferase</keyword>
<proteinExistence type="predicted"/>
<dbReference type="AlphaFoldDB" id="A0A0H5NIG5"/>
<keyword evidence="1 4" id="KW-0808">Transferase</keyword>
<dbReference type="EC" id="2.3.1.-" evidence="4"/>
<dbReference type="Gene3D" id="3.40.630.30">
    <property type="match status" value="1"/>
</dbReference>
<dbReference type="CDD" id="cd04301">
    <property type="entry name" value="NAT_SF"/>
    <property type="match status" value="1"/>
</dbReference>
<dbReference type="NCBIfam" id="NF007807">
    <property type="entry name" value="PRK10514.1"/>
    <property type="match status" value="1"/>
</dbReference>
<evidence type="ECO:0000259" key="3">
    <source>
        <dbReference type="PROSITE" id="PS51186"/>
    </source>
</evidence>
<dbReference type="Proteomes" id="UP000057820">
    <property type="component" value="Chromosome 1"/>
</dbReference>
<dbReference type="GO" id="GO:0016747">
    <property type="term" value="F:acyltransferase activity, transferring groups other than amino-acyl groups"/>
    <property type="evidence" value="ECO:0007669"/>
    <property type="project" value="InterPro"/>
</dbReference>
<organism evidence="4 5">
    <name type="scientific">Nocardia farcinica</name>
    <dbReference type="NCBI Taxonomy" id="37329"/>
    <lineage>
        <taxon>Bacteria</taxon>
        <taxon>Bacillati</taxon>
        <taxon>Actinomycetota</taxon>
        <taxon>Actinomycetes</taxon>
        <taxon>Mycobacteriales</taxon>
        <taxon>Nocardiaceae</taxon>
        <taxon>Nocardia</taxon>
    </lineage>
</organism>
<sequence>MRARGYRGAVEIRIRPARADEHELLLGIWRRAVEATHHFLTPADIDWYAGLLAGYLPAMSDLRVAEDAERGPVGFLAQENGEIDALFVEPSLHGHGIGTRLLDDVARDHPVLRLDVNEDNPTARKFYAAKGFEEVGRSEIDGQGRPFPLLHLRRDRTSR</sequence>
<feature type="domain" description="N-acetyltransferase" evidence="3">
    <location>
        <begin position="12"/>
        <end position="154"/>
    </location>
</feature>
<accession>A0A0H5NIG5</accession>
<evidence type="ECO:0000313" key="5">
    <source>
        <dbReference type="Proteomes" id="UP000057820"/>
    </source>
</evidence>
<dbReference type="Pfam" id="PF13673">
    <property type="entry name" value="Acetyltransf_10"/>
    <property type="match status" value="1"/>
</dbReference>
<name>A0A0H5NIG5_NOCFR</name>
<dbReference type="EMBL" id="LN868938">
    <property type="protein sequence ID" value="CRY74912.1"/>
    <property type="molecule type" value="Genomic_DNA"/>
</dbReference>
<gene>
    <name evidence="4" type="primary">yjaB_1</name>
    <name evidence="4" type="ORF">ERS450000_01052</name>
</gene>
<evidence type="ECO:0000256" key="2">
    <source>
        <dbReference type="ARBA" id="ARBA00023315"/>
    </source>
</evidence>
<dbReference type="PROSITE" id="PS51186">
    <property type="entry name" value="GNAT"/>
    <property type="match status" value="1"/>
</dbReference>
<dbReference type="SUPFAM" id="SSF55729">
    <property type="entry name" value="Acyl-CoA N-acyltransferases (Nat)"/>
    <property type="match status" value="1"/>
</dbReference>
<dbReference type="InterPro" id="IPR000182">
    <property type="entry name" value="GNAT_dom"/>
</dbReference>
<reference evidence="5" key="1">
    <citation type="submission" date="2015-03" db="EMBL/GenBank/DDBJ databases">
        <authorList>
            <consortium name="Pathogen Informatics"/>
        </authorList>
    </citation>
    <scope>NUCLEOTIDE SEQUENCE [LARGE SCALE GENOMIC DNA]</scope>
    <source>
        <strain evidence="5">NCTC11134</strain>
    </source>
</reference>
<dbReference type="KEGG" id="nfr:ERS450000_01052"/>
<dbReference type="InterPro" id="IPR016181">
    <property type="entry name" value="Acyl_CoA_acyltransferase"/>
</dbReference>
<protein>
    <submittedName>
        <fullName evidence="4">Uncharacterized N-acetyltransferase YjaB</fullName>
        <ecNumber evidence="4">2.3.1.-</ecNumber>
    </submittedName>
</protein>
<evidence type="ECO:0000313" key="4">
    <source>
        <dbReference type="EMBL" id="CRY74912.1"/>
    </source>
</evidence>
<evidence type="ECO:0000256" key="1">
    <source>
        <dbReference type="ARBA" id="ARBA00022679"/>
    </source>
</evidence>
<dbReference type="PANTHER" id="PTHR43800">
    <property type="entry name" value="PEPTIDYL-LYSINE N-ACETYLTRANSFERASE YJAB"/>
    <property type="match status" value="1"/>
</dbReference>